<gene>
    <name evidence="2" type="ORF">OUZ56_004742</name>
</gene>
<evidence type="ECO:0000256" key="1">
    <source>
        <dbReference type="SAM" id="Phobius"/>
    </source>
</evidence>
<evidence type="ECO:0000313" key="2">
    <source>
        <dbReference type="EMBL" id="KAK4002950.1"/>
    </source>
</evidence>
<feature type="transmembrane region" description="Helical" evidence="1">
    <location>
        <begin position="82"/>
        <end position="99"/>
    </location>
</feature>
<dbReference type="EMBL" id="JAOYFB010000001">
    <property type="protein sequence ID" value="KAK4002950.1"/>
    <property type="molecule type" value="Genomic_DNA"/>
</dbReference>
<dbReference type="Proteomes" id="UP001234178">
    <property type="component" value="Unassembled WGS sequence"/>
</dbReference>
<keyword evidence="1" id="KW-0472">Membrane</keyword>
<keyword evidence="1" id="KW-0812">Transmembrane</keyword>
<sequence length="106" mass="12070">MKLPIQQKASKRGNECGATDFVILADALLIYFFFSSSACLPILPPFLSPHAFKEPTHIHGEREKEKEMKEIVSSFSYPRKDFVQLPPSVSYLTIFLIYCKRGTLQS</sequence>
<feature type="transmembrane region" description="Helical" evidence="1">
    <location>
        <begin position="21"/>
        <end position="43"/>
    </location>
</feature>
<comment type="caution">
    <text evidence="2">The sequence shown here is derived from an EMBL/GenBank/DDBJ whole genome shotgun (WGS) entry which is preliminary data.</text>
</comment>
<accession>A0ABQ9YR21</accession>
<organism evidence="2 3">
    <name type="scientific">Daphnia magna</name>
    <dbReference type="NCBI Taxonomy" id="35525"/>
    <lineage>
        <taxon>Eukaryota</taxon>
        <taxon>Metazoa</taxon>
        <taxon>Ecdysozoa</taxon>
        <taxon>Arthropoda</taxon>
        <taxon>Crustacea</taxon>
        <taxon>Branchiopoda</taxon>
        <taxon>Diplostraca</taxon>
        <taxon>Cladocera</taxon>
        <taxon>Anomopoda</taxon>
        <taxon>Daphniidae</taxon>
        <taxon>Daphnia</taxon>
    </lineage>
</organism>
<keyword evidence="1" id="KW-1133">Transmembrane helix</keyword>
<name>A0ABQ9YR21_9CRUS</name>
<reference evidence="2 3" key="1">
    <citation type="journal article" date="2023" name="Nucleic Acids Res.">
        <title>The hologenome of Daphnia magna reveals possible DNA methylation and microbiome-mediated evolution of the host genome.</title>
        <authorList>
            <person name="Chaturvedi A."/>
            <person name="Li X."/>
            <person name="Dhandapani V."/>
            <person name="Marshall H."/>
            <person name="Kissane S."/>
            <person name="Cuenca-Cambronero M."/>
            <person name="Asole G."/>
            <person name="Calvet F."/>
            <person name="Ruiz-Romero M."/>
            <person name="Marangio P."/>
            <person name="Guigo R."/>
            <person name="Rago D."/>
            <person name="Mirbahai L."/>
            <person name="Eastwood N."/>
            <person name="Colbourne J.K."/>
            <person name="Zhou J."/>
            <person name="Mallon E."/>
            <person name="Orsini L."/>
        </authorList>
    </citation>
    <scope>NUCLEOTIDE SEQUENCE [LARGE SCALE GENOMIC DNA]</scope>
    <source>
        <strain evidence="2">LRV0_1</strain>
    </source>
</reference>
<protein>
    <submittedName>
        <fullName evidence="2">Uncharacterized protein</fullName>
    </submittedName>
</protein>
<evidence type="ECO:0000313" key="3">
    <source>
        <dbReference type="Proteomes" id="UP001234178"/>
    </source>
</evidence>
<keyword evidence="3" id="KW-1185">Reference proteome</keyword>
<proteinExistence type="predicted"/>